<protein>
    <submittedName>
        <fullName evidence="2">Predicted acetyltransferase, GNAT family</fullName>
    </submittedName>
</protein>
<dbReference type="InterPro" id="IPR016181">
    <property type="entry name" value="Acyl_CoA_acyltransferase"/>
</dbReference>
<reference evidence="3" key="1">
    <citation type="submission" date="2016-10" db="EMBL/GenBank/DDBJ databases">
        <authorList>
            <person name="Varghese N."/>
            <person name="Submissions S."/>
        </authorList>
    </citation>
    <scope>NUCLEOTIDE SEQUENCE [LARGE SCALE GENOMIC DNA]</scope>
    <source>
        <strain evidence="3">CGMCC 1.12041</strain>
    </source>
</reference>
<dbReference type="GO" id="GO:0016747">
    <property type="term" value="F:acyltransferase activity, transferring groups other than amino-acyl groups"/>
    <property type="evidence" value="ECO:0007669"/>
    <property type="project" value="InterPro"/>
</dbReference>
<dbReference type="Pfam" id="PF08445">
    <property type="entry name" value="FR47"/>
    <property type="match status" value="1"/>
</dbReference>
<gene>
    <name evidence="2" type="ORF">SAMN05216204_14618</name>
</gene>
<feature type="domain" description="N-acetyltransferase" evidence="1">
    <location>
        <begin position="101"/>
        <end position="229"/>
    </location>
</feature>
<accession>A0A1I1WI70</accession>
<evidence type="ECO:0000259" key="1">
    <source>
        <dbReference type="PROSITE" id="PS51186"/>
    </source>
</evidence>
<dbReference type="InterPro" id="IPR000182">
    <property type="entry name" value="GNAT_dom"/>
</dbReference>
<dbReference type="Proteomes" id="UP000198639">
    <property type="component" value="Unassembled WGS sequence"/>
</dbReference>
<dbReference type="OrthoDB" id="9796919at2"/>
<name>A0A1I1WI70_9BURK</name>
<proteinExistence type="predicted"/>
<evidence type="ECO:0000313" key="2">
    <source>
        <dbReference type="EMBL" id="SFD92800.1"/>
    </source>
</evidence>
<dbReference type="InterPro" id="IPR013653">
    <property type="entry name" value="GCN5-like_dom"/>
</dbReference>
<sequence>MSPSLQALLDQPVWSALDGGHRHLALGGLLARRYPREIGPFAALADGGRESWDALAGLLAPDEAAMLVTPHAVPAAPGFMVTPLDPVLQMVATRAPAPSNLPFLVLGEADAPEMRALAGLTNPGPFAQRTHELGEFIGIREGGMLAAMTGERMRPDGATEVSAVCVHPGHRGKAHARHLLAERTRRIVEAGRQPFLHVYPGNHGAIALYESLGYAVRARLHLTRVALAA</sequence>
<dbReference type="PROSITE" id="PS51186">
    <property type="entry name" value="GNAT"/>
    <property type="match status" value="1"/>
</dbReference>
<dbReference type="EMBL" id="FOLD01000046">
    <property type="protein sequence ID" value="SFD92800.1"/>
    <property type="molecule type" value="Genomic_DNA"/>
</dbReference>
<dbReference type="SUPFAM" id="SSF55729">
    <property type="entry name" value="Acyl-CoA N-acyltransferases (Nat)"/>
    <property type="match status" value="1"/>
</dbReference>
<evidence type="ECO:0000313" key="3">
    <source>
        <dbReference type="Proteomes" id="UP000198639"/>
    </source>
</evidence>
<dbReference type="Gene3D" id="3.40.630.30">
    <property type="match status" value="1"/>
</dbReference>
<dbReference type="RefSeq" id="WP_091877271.1">
    <property type="nucleotide sequence ID" value="NZ_FOLD01000046.1"/>
</dbReference>
<organism evidence="2 3">
    <name type="scientific">Massilia yuzhufengensis</name>
    <dbReference type="NCBI Taxonomy" id="1164594"/>
    <lineage>
        <taxon>Bacteria</taxon>
        <taxon>Pseudomonadati</taxon>
        <taxon>Pseudomonadota</taxon>
        <taxon>Betaproteobacteria</taxon>
        <taxon>Burkholderiales</taxon>
        <taxon>Oxalobacteraceae</taxon>
        <taxon>Telluria group</taxon>
        <taxon>Massilia</taxon>
    </lineage>
</organism>
<keyword evidence="3" id="KW-1185">Reference proteome</keyword>
<dbReference type="AlphaFoldDB" id="A0A1I1WI70"/>
<keyword evidence="2" id="KW-0808">Transferase</keyword>